<proteinExistence type="predicted"/>
<dbReference type="PANTHER" id="PTHR31151:SF0">
    <property type="entry name" value="PROLINE-TRNA LIGASE (DUF1680)"/>
    <property type="match status" value="1"/>
</dbReference>
<dbReference type="SUPFAM" id="SSF48208">
    <property type="entry name" value="Six-hairpin glycosidases"/>
    <property type="match status" value="1"/>
</dbReference>
<feature type="domain" description="Non-reducing end beta-L-arabinofuranosidase-like GH127 middle" evidence="2">
    <location>
        <begin position="396"/>
        <end position="488"/>
    </location>
</feature>
<protein>
    <recommendedName>
        <fullName evidence="5">DUF1680 family protein</fullName>
    </recommendedName>
</protein>
<evidence type="ECO:0000259" key="2">
    <source>
        <dbReference type="Pfam" id="PF20736"/>
    </source>
</evidence>
<dbReference type="Pfam" id="PF20736">
    <property type="entry name" value="Glyco_hydro127M"/>
    <property type="match status" value="1"/>
</dbReference>
<feature type="domain" description="Non-reducing end beta-L-arabinofuranosidase-like GH127 catalytic" evidence="1">
    <location>
        <begin position="69"/>
        <end position="379"/>
    </location>
</feature>
<dbReference type="InterPro" id="IPR012878">
    <property type="entry name" value="Beta-AFase-like_GH127_cat"/>
</dbReference>
<dbReference type="InterPro" id="IPR049046">
    <property type="entry name" value="Beta-AFase-like_GH127_middle"/>
</dbReference>
<dbReference type="Proteomes" id="UP000031967">
    <property type="component" value="Unassembled WGS sequence"/>
</dbReference>
<gene>
    <name evidence="3" type="ORF">SD70_10430</name>
</gene>
<dbReference type="Pfam" id="PF07944">
    <property type="entry name" value="Beta-AFase-like_GH127_cat"/>
    <property type="match status" value="1"/>
</dbReference>
<comment type="caution">
    <text evidence="3">The sequence shown here is derived from an EMBL/GenBank/DDBJ whole genome shotgun (WGS) entry which is preliminary data.</text>
</comment>
<dbReference type="RefSeq" id="WP_041047517.1">
    <property type="nucleotide sequence ID" value="NZ_JXAK01000015.1"/>
</dbReference>
<name>A0ABR5AIK4_9BACL</name>
<evidence type="ECO:0008006" key="5">
    <source>
        <dbReference type="Google" id="ProtNLM"/>
    </source>
</evidence>
<evidence type="ECO:0000313" key="4">
    <source>
        <dbReference type="Proteomes" id="UP000031967"/>
    </source>
</evidence>
<accession>A0ABR5AIK4</accession>
<dbReference type="PANTHER" id="PTHR31151">
    <property type="entry name" value="PROLINE-TRNA LIGASE (DUF1680)"/>
    <property type="match status" value="1"/>
</dbReference>
<organism evidence="3 4">
    <name type="scientific">Gordoniibacillus kamchatkensis</name>
    <dbReference type="NCBI Taxonomy" id="1590651"/>
    <lineage>
        <taxon>Bacteria</taxon>
        <taxon>Bacillati</taxon>
        <taxon>Bacillota</taxon>
        <taxon>Bacilli</taxon>
        <taxon>Bacillales</taxon>
        <taxon>Paenibacillaceae</taxon>
        <taxon>Gordoniibacillus</taxon>
    </lineage>
</organism>
<dbReference type="InterPro" id="IPR008928">
    <property type="entry name" value="6-hairpin_glycosidase_sf"/>
</dbReference>
<reference evidence="3 4" key="1">
    <citation type="submission" date="2014-12" db="EMBL/GenBank/DDBJ databases">
        <title>Draft genome sequence of Paenibacillus kamchatkensis strain B-2647.</title>
        <authorList>
            <person name="Karlyshev A.V."/>
            <person name="Kudryashova E.B."/>
        </authorList>
    </citation>
    <scope>NUCLEOTIDE SEQUENCE [LARGE SCALE GENOMIC DNA]</scope>
    <source>
        <strain evidence="3 4">VKM B-2647</strain>
    </source>
</reference>
<sequence>MTVSLKQPVFEPLPLGAIKPAGWLLGQLRIQANGLTGHLEEHWADVGPDNGWIGGKGESWERGPYYVDGLLPLAYLLGDEKLIAKANRWVEWSLASQKENGDFGPGRIETVNNDVDKQQDWWHFMIMLKVLTQHAEATGDERIVPFLERYFRYVRGTIEQRPLQGWAKVRGAEMLLSIFWLHERTQDSSLLELARIVASQTTDWTTIYHDFPFWRKVKEWDWRTHVVNVAMGLKTPAMMYRLSGDEREHAAVHRGIDSLMTYHGQAHGMFSGDEWLSGTHPSQGVELCAVVEYMFTMEQLAKVFGEGRYGDILEKVAFNALPAAITADWTAHQYDQQVNQIMCNVAPRPWSNGPEANLFGLEPNFGCCTANMHQGWPKLAANLWMGDGAGGLAAVSYAPCTVRATVGSGAKLELDVSGEYPFLEQIGLSLRLSRTERFALRLRIPAWCTNPQLTVNGERIVLPEAERGYVAALREWSDGDKAVLELPMEVRTSSRHLHAVSVERGPLVYVLPIRESWQLLRERERFHDWEVYPASPWKYGLEEGTEFAVQVSDDVPAQPFESQHAPVRLTATGRLVRNWKMEKNNAGTPPLNPDVAGQPAVKLELVPYGSARLRIGEFPLIRQHYDKL</sequence>
<evidence type="ECO:0000259" key="1">
    <source>
        <dbReference type="Pfam" id="PF07944"/>
    </source>
</evidence>
<evidence type="ECO:0000313" key="3">
    <source>
        <dbReference type="EMBL" id="KIL40849.1"/>
    </source>
</evidence>
<keyword evidence="4" id="KW-1185">Reference proteome</keyword>
<dbReference type="EMBL" id="JXAK01000015">
    <property type="protein sequence ID" value="KIL40849.1"/>
    <property type="molecule type" value="Genomic_DNA"/>
</dbReference>